<keyword evidence="5" id="KW-1185">Reference proteome</keyword>
<dbReference type="InterPro" id="IPR031730">
    <property type="entry name" value="Carbam_trans_C"/>
</dbReference>
<dbReference type="Gene3D" id="3.90.870.20">
    <property type="entry name" value="Carbamoyltransferase, C-terminal domain"/>
    <property type="match status" value="1"/>
</dbReference>
<dbReference type="InterPro" id="IPR003696">
    <property type="entry name" value="Carbtransf_dom"/>
</dbReference>
<dbReference type="OrthoDB" id="9780777at2"/>
<evidence type="ECO:0000313" key="4">
    <source>
        <dbReference type="EMBL" id="BAV65649.1"/>
    </source>
</evidence>
<dbReference type="KEGG" id="sclo:SCLO_1026090"/>
<dbReference type="Proteomes" id="UP000218272">
    <property type="component" value="Chromosome SCLO_1"/>
</dbReference>
<dbReference type="GO" id="GO:0003824">
    <property type="term" value="F:catalytic activity"/>
    <property type="evidence" value="ECO:0007669"/>
    <property type="project" value="InterPro"/>
</dbReference>
<feature type="domain" description="Carbamoyltransferase" evidence="2">
    <location>
        <begin position="12"/>
        <end position="355"/>
    </location>
</feature>
<feature type="domain" description="Carbamoyltransferase C-terminal" evidence="3">
    <location>
        <begin position="406"/>
        <end position="575"/>
    </location>
</feature>
<dbReference type="SUPFAM" id="SSF53067">
    <property type="entry name" value="Actin-like ATPase domain"/>
    <property type="match status" value="1"/>
</dbReference>
<dbReference type="Pfam" id="PF16861">
    <property type="entry name" value="Carbam_trans_C"/>
    <property type="match status" value="1"/>
</dbReference>
<dbReference type="Pfam" id="PF02543">
    <property type="entry name" value="Carbam_trans_N"/>
    <property type="match status" value="1"/>
</dbReference>
<organism evidence="4 5">
    <name type="scientific">Sphingobium cloacae</name>
    <dbReference type="NCBI Taxonomy" id="120107"/>
    <lineage>
        <taxon>Bacteria</taxon>
        <taxon>Pseudomonadati</taxon>
        <taxon>Pseudomonadota</taxon>
        <taxon>Alphaproteobacteria</taxon>
        <taxon>Sphingomonadales</taxon>
        <taxon>Sphingomonadaceae</taxon>
        <taxon>Sphingobium</taxon>
    </lineage>
</organism>
<comment type="similarity">
    <text evidence="1">Belongs to the NodU/CmcH family.</text>
</comment>
<dbReference type="AlphaFoldDB" id="A0A1E1F554"/>
<dbReference type="Gene3D" id="3.30.420.40">
    <property type="match status" value="2"/>
</dbReference>
<sequence length="582" mass="64441">MDHFIGLFEGGYDPCAALVRAGSLVAFAEEERFLRNKHAKGWYPTRALRFCLDQGGIGAADVKAIAINWDVPSYTNGVMRSFFSEMRKNWPVDAKTVAWQNGLLNIFSDEAVVARHNAAWRKALGARSAPPLHPVPHHYTHAVHAYLQSPFNEALCLTVDGSGDQLCTVLWHCNGDHIVPIYEVPMPHSLGWFYAAATEYLGFEAYDGEYKVMGLAAYGKHDPAIKALVDRIVFPSEDGIGYCVDPRMIHYGPRTWSDRFTDYLPRLLGRDPRSENQPIEEWHHDFAFAVQEALEEAVTRLVRWGRQKTGATNLCVGGGVGLNVKMNSKLYDIEGIEHIFPHPLCADSGAAAGAAFIACWQQTGVHPEKLTSLALGPEESDAEIEAMLNRCGIDYHRPNDIARTVAEDLSEGRIVGWFQGRMEAGPRALGQRSILADPRTVEARDRVNAVIKYREPWRPFCPSMKAEAADHYLERPDNAPFMVIAFRAKPELARDAPAVVHVDGTARVQMVHEQTNPLFHRLLSAFESITGVPVLLNTSFNVKGEPVVCSAVDAVRTFFGTGMDTLALGNCLIRKPVAPMAA</sequence>
<dbReference type="PANTHER" id="PTHR34847">
    <property type="entry name" value="NODULATION PROTEIN U"/>
    <property type="match status" value="1"/>
</dbReference>
<proteinExistence type="inferred from homology"/>
<dbReference type="RefSeq" id="WP_066515245.1">
    <property type="nucleotide sequence ID" value="NZ_AP017655.1"/>
</dbReference>
<dbReference type="InterPro" id="IPR043129">
    <property type="entry name" value="ATPase_NBD"/>
</dbReference>
<name>A0A1E1F554_9SPHN</name>
<evidence type="ECO:0000256" key="1">
    <source>
        <dbReference type="ARBA" id="ARBA00006129"/>
    </source>
</evidence>
<dbReference type="CDD" id="cd24098">
    <property type="entry name" value="ASKHA_NBD_TobZ_N"/>
    <property type="match status" value="1"/>
</dbReference>
<evidence type="ECO:0000259" key="2">
    <source>
        <dbReference type="Pfam" id="PF02543"/>
    </source>
</evidence>
<gene>
    <name evidence="4" type="ORF">SCLO_1026090</name>
</gene>
<evidence type="ECO:0000259" key="3">
    <source>
        <dbReference type="Pfam" id="PF16861"/>
    </source>
</evidence>
<dbReference type="EMBL" id="AP017655">
    <property type="protein sequence ID" value="BAV65649.1"/>
    <property type="molecule type" value="Genomic_DNA"/>
</dbReference>
<evidence type="ECO:0000313" key="5">
    <source>
        <dbReference type="Proteomes" id="UP000218272"/>
    </source>
</evidence>
<dbReference type="PANTHER" id="PTHR34847:SF1">
    <property type="entry name" value="NODULATION PROTEIN U"/>
    <property type="match status" value="1"/>
</dbReference>
<dbReference type="InterPro" id="IPR038152">
    <property type="entry name" value="Carbam_trans_C_sf"/>
</dbReference>
<protein>
    <submittedName>
        <fullName evidence="4">Nodulation protein</fullName>
    </submittedName>
</protein>
<dbReference type="InterPro" id="IPR051338">
    <property type="entry name" value="NodU/CmcH_Carbamoyltrnsfr"/>
</dbReference>
<accession>A0A1E1F554</accession>
<reference evidence="4 5" key="1">
    <citation type="submission" date="2016-10" db="EMBL/GenBank/DDBJ databases">
        <title>Complete Genome Sequence of the Nonylphenol-Degrading Bacterium Sphingobium cloacae JCM 10874T.</title>
        <authorList>
            <person name="Ootsuka M."/>
            <person name="Nishizawa T."/>
            <person name="Ohta H."/>
        </authorList>
    </citation>
    <scope>NUCLEOTIDE SEQUENCE [LARGE SCALE GENOMIC DNA]</scope>
    <source>
        <strain evidence="4 5">JCM 10874</strain>
    </source>
</reference>